<comment type="function">
    <text evidence="1 8">Involved in DNA repair and RecF pathway recombination.</text>
</comment>
<evidence type="ECO:0000256" key="4">
    <source>
        <dbReference type="ARBA" id="ARBA00022763"/>
    </source>
</evidence>
<proteinExistence type="inferred from homology"/>
<dbReference type="STRING" id="1123510.GCA_000620025_02068"/>
<reference evidence="10 11" key="1">
    <citation type="submission" date="2018-09" db="EMBL/GenBank/DDBJ databases">
        <title>Zymobacter palmae IAM14233 (=T109) whole genome analysis.</title>
        <authorList>
            <person name="Yanase H."/>
        </authorList>
    </citation>
    <scope>NUCLEOTIDE SEQUENCE [LARGE SCALE GENOMIC DNA]</scope>
    <source>
        <strain evidence="10 11">IAM14233</strain>
    </source>
</reference>
<dbReference type="SUPFAM" id="SSF50249">
    <property type="entry name" value="Nucleic acid-binding proteins"/>
    <property type="match status" value="1"/>
</dbReference>
<dbReference type="InterPro" id="IPR022572">
    <property type="entry name" value="DNA_rep/recomb_RecO_N"/>
</dbReference>
<dbReference type="AlphaFoldDB" id="A0A348HG92"/>
<evidence type="ECO:0000313" key="11">
    <source>
        <dbReference type="Proteomes" id="UP000267342"/>
    </source>
</evidence>
<comment type="similarity">
    <text evidence="2 8">Belongs to the RecO family.</text>
</comment>
<dbReference type="EMBL" id="AP018933">
    <property type="protein sequence ID" value="BBG30644.1"/>
    <property type="molecule type" value="Genomic_DNA"/>
</dbReference>
<gene>
    <name evidence="8" type="primary">recO</name>
    <name evidence="10" type="ORF">ZBT109_1898</name>
</gene>
<protein>
    <recommendedName>
        <fullName evidence="3 8">DNA repair protein RecO</fullName>
    </recommendedName>
    <alternativeName>
        <fullName evidence="7 8">Recombination protein O</fullName>
    </alternativeName>
</protein>
<organism evidence="10 11">
    <name type="scientific">Zymobacter palmae</name>
    <dbReference type="NCBI Taxonomy" id="33074"/>
    <lineage>
        <taxon>Bacteria</taxon>
        <taxon>Pseudomonadati</taxon>
        <taxon>Pseudomonadota</taxon>
        <taxon>Gammaproteobacteria</taxon>
        <taxon>Oceanospirillales</taxon>
        <taxon>Halomonadaceae</taxon>
        <taxon>Zymobacter group</taxon>
        <taxon>Zymobacter</taxon>
    </lineage>
</organism>
<keyword evidence="11" id="KW-1185">Reference proteome</keyword>
<dbReference type="InterPro" id="IPR003717">
    <property type="entry name" value="RecO"/>
</dbReference>
<dbReference type="Proteomes" id="UP000267342">
    <property type="component" value="Chromosome"/>
</dbReference>
<evidence type="ECO:0000256" key="6">
    <source>
        <dbReference type="ARBA" id="ARBA00023204"/>
    </source>
</evidence>
<evidence type="ECO:0000256" key="8">
    <source>
        <dbReference type="HAMAP-Rule" id="MF_00201"/>
    </source>
</evidence>
<dbReference type="OrthoDB" id="9804792at2"/>
<evidence type="ECO:0000256" key="2">
    <source>
        <dbReference type="ARBA" id="ARBA00007452"/>
    </source>
</evidence>
<evidence type="ECO:0000256" key="7">
    <source>
        <dbReference type="ARBA" id="ARBA00033409"/>
    </source>
</evidence>
<dbReference type="GO" id="GO:0006302">
    <property type="term" value="P:double-strand break repair"/>
    <property type="evidence" value="ECO:0007669"/>
    <property type="project" value="TreeGrafter"/>
</dbReference>
<dbReference type="HAMAP" id="MF_00201">
    <property type="entry name" value="RecO"/>
    <property type="match status" value="1"/>
</dbReference>
<evidence type="ECO:0000256" key="1">
    <source>
        <dbReference type="ARBA" id="ARBA00003065"/>
    </source>
</evidence>
<keyword evidence="6 8" id="KW-0234">DNA repair</keyword>
<dbReference type="PANTHER" id="PTHR33991">
    <property type="entry name" value="DNA REPAIR PROTEIN RECO"/>
    <property type="match status" value="1"/>
</dbReference>
<dbReference type="InterPro" id="IPR042242">
    <property type="entry name" value="RecO_C"/>
</dbReference>
<sequence length="239" mass="26761">MQPQPAYLLHRRPYRETSALVDMLTLDHGLVRAVARGVQRPRGRARGILQPFMPLQVTWSGRRELKTLNMIEASGSPTLLAGEGVICALYAHEIMVRCLPRELPVERVFVHYGGLLPALTRPAERAAALRRFEITLLTELDAEPVFLTETEQPLDPHCHYVYLSHARRFRAVAEGQKGCEGRTLNLLAHGDWEAAGLAGVAKWLTRAALSPLLGETPLRSRMLMQQLYTQRQQSKAAAD</sequence>
<dbReference type="Gene3D" id="2.40.50.140">
    <property type="entry name" value="Nucleic acid-binding proteins"/>
    <property type="match status" value="1"/>
</dbReference>
<evidence type="ECO:0000313" key="10">
    <source>
        <dbReference type="EMBL" id="BBG30644.1"/>
    </source>
</evidence>
<dbReference type="Pfam" id="PF11967">
    <property type="entry name" value="RecO_N"/>
    <property type="match status" value="1"/>
</dbReference>
<dbReference type="InterPro" id="IPR012340">
    <property type="entry name" value="NA-bd_OB-fold"/>
</dbReference>
<dbReference type="GO" id="GO:0006310">
    <property type="term" value="P:DNA recombination"/>
    <property type="evidence" value="ECO:0007669"/>
    <property type="project" value="UniProtKB-UniRule"/>
</dbReference>
<dbReference type="Gene3D" id="1.20.1440.120">
    <property type="entry name" value="Recombination protein O, C-terminal domain"/>
    <property type="match status" value="1"/>
</dbReference>
<dbReference type="NCBIfam" id="TIGR00613">
    <property type="entry name" value="reco"/>
    <property type="match status" value="1"/>
</dbReference>
<dbReference type="KEGG" id="zpl:ZBT109_1898"/>
<dbReference type="GO" id="GO:0043590">
    <property type="term" value="C:bacterial nucleoid"/>
    <property type="evidence" value="ECO:0007669"/>
    <property type="project" value="TreeGrafter"/>
</dbReference>
<evidence type="ECO:0000259" key="9">
    <source>
        <dbReference type="Pfam" id="PF11967"/>
    </source>
</evidence>
<dbReference type="PANTHER" id="PTHR33991:SF1">
    <property type="entry name" value="DNA REPAIR PROTEIN RECO"/>
    <property type="match status" value="1"/>
</dbReference>
<evidence type="ECO:0000256" key="5">
    <source>
        <dbReference type="ARBA" id="ARBA00023172"/>
    </source>
</evidence>
<keyword evidence="5 8" id="KW-0233">DNA recombination</keyword>
<feature type="domain" description="DNA replication/recombination mediator RecO N-terminal" evidence="9">
    <location>
        <begin position="4"/>
        <end position="73"/>
    </location>
</feature>
<name>A0A348HG92_9GAMM</name>
<evidence type="ECO:0000256" key="3">
    <source>
        <dbReference type="ARBA" id="ARBA00021310"/>
    </source>
</evidence>
<accession>A0A348HG92</accession>
<keyword evidence="4 8" id="KW-0227">DNA damage</keyword>